<protein>
    <submittedName>
        <fullName evidence="2">Uncharacterized protein</fullName>
    </submittedName>
</protein>
<dbReference type="AlphaFoldDB" id="A0A1J7IFX1"/>
<dbReference type="EMBL" id="KV875100">
    <property type="protein sequence ID" value="OIW26591.1"/>
    <property type="molecule type" value="Genomic_DNA"/>
</dbReference>
<organism evidence="2 3">
    <name type="scientific">Coniochaeta ligniaria NRRL 30616</name>
    <dbReference type="NCBI Taxonomy" id="1408157"/>
    <lineage>
        <taxon>Eukaryota</taxon>
        <taxon>Fungi</taxon>
        <taxon>Dikarya</taxon>
        <taxon>Ascomycota</taxon>
        <taxon>Pezizomycotina</taxon>
        <taxon>Sordariomycetes</taxon>
        <taxon>Sordariomycetidae</taxon>
        <taxon>Coniochaetales</taxon>
        <taxon>Coniochaetaceae</taxon>
        <taxon>Coniochaeta</taxon>
    </lineage>
</organism>
<keyword evidence="3" id="KW-1185">Reference proteome</keyword>
<gene>
    <name evidence="2" type="ORF">CONLIGDRAFT_646749</name>
</gene>
<evidence type="ECO:0000256" key="1">
    <source>
        <dbReference type="SAM" id="MobiDB-lite"/>
    </source>
</evidence>
<feature type="compositionally biased region" description="Basic and acidic residues" evidence="1">
    <location>
        <begin position="110"/>
        <end position="121"/>
    </location>
</feature>
<dbReference type="Proteomes" id="UP000182658">
    <property type="component" value="Unassembled WGS sequence"/>
</dbReference>
<name>A0A1J7IFX1_9PEZI</name>
<evidence type="ECO:0000313" key="3">
    <source>
        <dbReference type="Proteomes" id="UP000182658"/>
    </source>
</evidence>
<proteinExistence type="predicted"/>
<evidence type="ECO:0000313" key="2">
    <source>
        <dbReference type="EMBL" id="OIW26591.1"/>
    </source>
</evidence>
<feature type="region of interest" description="Disordered" evidence="1">
    <location>
        <begin position="99"/>
        <end position="121"/>
    </location>
</feature>
<dbReference type="InParanoid" id="A0A1J7IFX1"/>
<accession>A0A1J7IFX1</accession>
<reference evidence="2 3" key="1">
    <citation type="submission" date="2016-10" db="EMBL/GenBank/DDBJ databases">
        <title>Draft genome sequence of Coniochaeta ligniaria NRRL30616, a lignocellulolytic fungus for bioabatement of inhibitors in plant biomass hydrolysates.</title>
        <authorList>
            <consortium name="DOE Joint Genome Institute"/>
            <person name="Jimenez D.J."/>
            <person name="Hector R.E."/>
            <person name="Riley R."/>
            <person name="Sun H."/>
            <person name="Grigoriev I.V."/>
            <person name="Van Elsas J.D."/>
            <person name="Nichols N.N."/>
        </authorList>
    </citation>
    <scope>NUCLEOTIDE SEQUENCE [LARGE SCALE GENOMIC DNA]</scope>
    <source>
        <strain evidence="2 3">NRRL 30616</strain>
    </source>
</reference>
<sequence>MEASRSTDARQGSVMRHVSFSYTLCHPYFVHTKACTDGSESVSTTSNNTSYTNTHDSIPLVMWLNNRSTETTAVIAGLTRGTGRLTNIESVIDRVDNAFPAHTPGQACNGRRERSDAIDKA</sequence>